<protein>
    <submittedName>
        <fullName evidence="5">Putative ribosomal protein, large P2</fullName>
    </submittedName>
</protein>
<organism evidence="5 6">
    <name type="scientific">Streblomastix strix</name>
    <dbReference type="NCBI Taxonomy" id="222440"/>
    <lineage>
        <taxon>Eukaryota</taxon>
        <taxon>Metamonada</taxon>
        <taxon>Preaxostyla</taxon>
        <taxon>Oxymonadida</taxon>
        <taxon>Streblomastigidae</taxon>
        <taxon>Streblomastix</taxon>
    </lineage>
</organism>
<keyword evidence="2 5" id="KW-0689">Ribosomal protein</keyword>
<dbReference type="PANTHER" id="PTHR21141">
    <property type="entry name" value="60S ACIDIC RIBOSOMAL PROTEIN FAMILY MEMBER"/>
    <property type="match status" value="1"/>
</dbReference>
<evidence type="ECO:0000313" key="5">
    <source>
        <dbReference type="EMBL" id="KAA6393139.1"/>
    </source>
</evidence>
<evidence type="ECO:0000256" key="1">
    <source>
        <dbReference type="ARBA" id="ARBA00005436"/>
    </source>
</evidence>
<dbReference type="Pfam" id="PF00428">
    <property type="entry name" value="Ribosomal_60s"/>
    <property type="match status" value="1"/>
</dbReference>
<dbReference type="PANTHER" id="PTHR21141:SF5">
    <property type="entry name" value="LARGE RIBOSOMAL SUBUNIT PROTEIN P2"/>
    <property type="match status" value="1"/>
</dbReference>
<reference evidence="5 6" key="1">
    <citation type="submission" date="2019-03" db="EMBL/GenBank/DDBJ databases">
        <title>Single cell metagenomics reveals metabolic interactions within the superorganism composed of flagellate Streblomastix strix and complex community of Bacteroidetes bacteria on its surface.</title>
        <authorList>
            <person name="Treitli S.C."/>
            <person name="Kolisko M."/>
            <person name="Husnik F."/>
            <person name="Keeling P."/>
            <person name="Hampl V."/>
        </authorList>
    </citation>
    <scope>NUCLEOTIDE SEQUENCE [LARGE SCALE GENOMIC DNA]</scope>
    <source>
        <strain evidence="5">ST1C</strain>
    </source>
</reference>
<evidence type="ECO:0000256" key="3">
    <source>
        <dbReference type="ARBA" id="ARBA00023274"/>
    </source>
</evidence>
<dbReference type="GO" id="GO:0002182">
    <property type="term" value="P:cytoplasmic translational elongation"/>
    <property type="evidence" value="ECO:0007669"/>
    <property type="project" value="InterPro"/>
</dbReference>
<dbReference type="InterPro" id="IPR038716">
    <property type="entry name" value="P1/P2_N_sf"/>
</dbReference>
<dbReference type="FunFam" id="1.10.10.1410:FF:000002">
    <property type="entry name" value="60S acidic ribosomal protein P2"/>
    <property type="match status" value="1"/>
</dbReference>
<dbReference type="HAMAP" id="MF_01478">
    <property type="entry name" value="Ribosomal_L12_arch"/>
    <property type="match status" value="1"/>
</dbReference>
<gene>
    <name evidence="5" type="ORF">EZS28_011334</name>
</gene>
<proteinExistence type="inferred from homology"/>
<evidence type="ECO:0000313" key="6">
    <source>
        <dbReference type="Proteomes" id="UP000324800"/>
    </source>
</evidence>
<dbReference type="EMBL" id="SNRW01002328">
    <property type="protein sequence ID" value="KAA6393139.1"/>
    <property type="molecule type" value="Genomic_DNA"/>
</dbReference>
<dbReference type="InterPro" id="IPR044076">
    <property type="entry name" value="Ribosomal_P2"/>
</dbReference>
<accession>A0A5J4WFK7</accession>
<evidence type="ECO:0000256" key="4">
    <source>
        <dbReference type="SAM" id="MobiDB-lite"/>
    </source>
</evidence>
<dbReference type="CDD" id="cd05833">
    <property type="entry name" value="Ribosomal_P2"/>
    <property type="match status" value="1"/>
</dbReference>
<dbReference type="AlphaFoldDB" id="A0A5J4WFK7"/>
<dbReference type="Gene3D" id="1.10.10.1410">
    <property type="match status" value="1"/>
</dbReference>
<keyword evidence="3" id="KW-0687">Ribonucleoprotein</keyword>
<evidence type="ECO:0000256" key="2">
    <source>
        <dbReference type="ARBA" id="ARBA00022980"/>
    </source>
</evidence>
<dbReference type="GO" id="GO:0022625">
    <property type="term" value="C:cytosolic large ribosomal subunit"/>
    <property type="evidence" value="ECO:0007669"/>
    <property type="project" value="InterPro"/>
</dbReference>
<feature type="region of interest" description="Disordered" evidence="4">
    <location>
        <begin position="83"/>
        <end position="117"/>
    </location>
</feature>
<comment type="similarity">
    <text evidence="1">Belongs to the eukaryotic ribosomal protein P1/P2 family.</text>
</comment>
<comment type="caution">
    <text evidence="5">The sequence shown here is derived from an EMBL/GenBank/DDBJ whole genome shotgun (WGS) entry which is preliminary data.</text>
</comment>
<dbReference type="GO" id="GO:0003735">
    <property type="term" value="F:structural constituent of ribosome"/>
    <property type="evidence" value="ECO:0007669"/>
    <property type="project" value="InterPro"/>
</dbReference>
<sequence length="117" mass="12438">MKYVAALLLAQLGGKKEPNKKDVEKILSSVGVDADDKKLVDILEKVKGKGLDEALNEGLEKISSITAAAAAAAPVAVAAPVADAKKDEKKVEEKKEEKKVEEEEEDAYEGGLGLFDD</sequence>
<feature type="compositionally biased region" description="Basic and acidic residues" evidence="4">
    <location>
        <begin position="83"/>
        <end position="101"/>
    </location>
</feature>
<dbReference type="OrthoDB" id="1227494at2759"/>
<name>A0A5J4WFK7_9EUKA</name>
<dbReference type="Proteomes" id="UP000324800">
    <property type="component" value="Unassembled WGS sequence"/>
</dbReference>
<dbReference type="InterPro" id="IPR027534">
    <property type="entry name" value="Ribosomal_P1/P2"/>
</dbReference>